<dbReference type="GO" id="GO:0051082">
    <property type="term" value="F:unfolded protein binding"/>
    <property type="evidence" value="ECO:0007669"/>
    <property type="project" value="InterPro"/>
</dbReference>
<dbReference type="GO" id="GO:0030544">
    <property type="term" value="F:Hsp70 protein binding"/>
    <property type="evidence" value="ECO:0007669"/>
    <property type="project" value="InterPro"/>
</dbReference>
<dbReference type="PROSITE" id="PS51188">
    <property type="entry name" value="ZF_CR"/>
    <property type="match status" value="1"/>
</dbReference>
<keyword evidence="1 6" id="KW-0479">Metal-binding</keyword>
<evidence type="ECO:0000259" key="10">
    <source>
        <dbReference type="PROSITE" id="PS51188"/>
    </source>
</evidence>
<feature type="zinc finger region" description="CR-type" evidence="6">
    <location>
        <begin position="147"/>
        <end position="229"/>
    </location>
</feature>
<evidence type="ECO:0000313" key="11">
    <source>
        <dbReference type="EMBL" id="QKX59074.1"/>
    </source>
</evidence>
<dbReference type="Proteomes" id="UP000509510">
    <property type="component" value="Chromosome III"/>
</dbReference>
<evidence type="ECO:0000256" key="2">
    <source>
        <dbReference type="ARBA" id="ARBA00022737"/>
    </source>
</evidence>
<dbReference type="InterPro" id="IPR001623">
    <property type="entry name" value="DnaJ_domain"/>
</dbReference>
<dbReference type="InterPro" id="IPR036410">
    <property type="entry name" value="HSP_DnaJ_Cys-rich_dom_sf"/>
</dbReference>
<dbReference type="RefSeq" id="XP_035345252.1">
    <property type="nucleotide sequence ID" value="XM_035489359.1"/>
</dbReference>
<feature type="signal peptide" evidence="8">
    <location>
        <begin position="1"/>
        <end position="21"/>
    </location>
</feature>
<name>A0A7H8QY73_TALRU</name>
<evidence type="ECO:0000256" key="5">
    <source>
        <dbReference type="ARBA" id="ARBA00023186"/>
    </source>
</evidence>
<evidence type="ECO:0000256" key="8">
    <source>
        <dbReference type="SAM" id="SignalP"/>
    </source>
</evidence>
<evidence type="ECO:0000256" key="6">
    <source>
        <dbReference type="PROSITE-ProRule" id="PRU00546"/>
    </source>
</evidence>
<dbReference type="SUPFAM" id="SSF49493">
    <property type="entry name" value="HSP40/DnaJ peptide-binding domain"/>
    <property type="match status" value="2"/>
</dbReference>
<dbReference type="SMART" id="SM00271">
    <property type="entry name" value="DnaJ"/>
    <property type="match status" value="1"/>
</dbReference>
<dbReference type="Pfam" id="PF00684">
    <property type="entry name" value="DnaJ_CXXCXGXG"/>
    <property type="match status" value="1"/>
</dbReference>
<dbReference type="Pfam" id="PF00226">
    <property type="entry name" value="DnaJ"/>
    <property type="match status" value="1"/>
</dbReference>
<evidence type="ECO:0000259" key="9">
    <source>
        <dbReference type="PROSITE" id="PS50076"/>
    </source>
</evidence>
<dbReference type="InterPro" id="IPR044713">
    <property type="entry name" value="DNJA1/2-like"/>
</dbReference>
<dbReference type="Gene3D" id="2.60.260.20">
    <property type="entry name" value="Urease metallochaperone UreE, N-terminal domain"/>
    <property type="match status" value="2"/>
</dbReference>
<evidence type="ECO:0000256" key="7">
    <source>
        <dbReference type="SAM" id="MobiDB-lite"/>
    </source>
</evidence>
<organism evidence="11 12">
    <name type="scientific">Talaromyces rugulosus</name>
    <name type="common">Penicillium rugulosum</name>
    <dbReference type="NCBI Taxonomy" id="121627"/>
    <lineage>
        <taxon>Eukaryota</taxon>
        <taxon>Fungi</taxon>
        <taxon>Dikarya</taxon>
        <taxon>Ascomycota</taxon>
        <taxon>Pezizomycotina</taxon>
        <taxon>Eurotiomycetes</taxon>
        <taxon>Eurotiomycetidae</taxon>
        <taxon>Eurotiales</taxon>
        <taxon>Trichocomaceae</taxon>
        <taxon>Talaromyces</taxon>
        <taxon>Talaromyces sect. Islandici</taxon>
    </lineage>
</organism>
<dbReference type="Gene3D" id="2.10.230.10">
    <property type="entry name" value="Heat shock protein DnaJ, cysteine-rich domain"/>
    <property type="match status" value="1"/>
</dbReference>
<keyword evidence="5" id="KW-0143">Chaperone</keyword>
<reference evidence="12" key="1">
    <citation type="submission" date="2020-06" db="EMBL/GenBank/DDBJ databases">
        <title>A chromosome-scale genome assembly of Talaromyces rugulosus W13939.</title>
        <authorList>
            <person name="Wang B."/>
            <person name="Guo L."/>
            <person name="Ye K."/>
            <person name="Wang L."/>
        </authorList>
    </citation>
    <scope>NUCLEOTIDE SEQUENCE [LARGE SCALE GENOMIC DNA]</scope>
    <source>
        <strain evidence="12">W13939</strain>
    </source>
</reference>
<evidence type="ECO:0000313" key="12">
    <source>
        <dbReference type="Proteomes" id="UP000509510"/>
    </source>
</evidence>
<feature type="domain" description="J" evidence="9">
    <location>
        <begin position="24"/>
        <end position="89"/>
    </location>
</feature>
<dbReference type="SUPFAM" id="SSF57938">
    <property type="entry name" value="DnaJ/Hsp40 cysteine-rich domain"/>
    <property type="match status" value="1"/>
</dbReference>
<proteinExistence type="predicted"/>
<dbReference type="EMBL" id="CP055900">
    <property type="protein sequence ID" value="QKX59074.1"/>
    <property type="molecule type" value="Genomic_DNA"/>
</dbReference>
<sequence>MLPFHFLAVVSFLLLLPLVLCAEDYYKILGVDKSASDRDIKRAYRTLSKKYHPDKNPGDESAKQKFVDLAEAYEILSTSSTRKVYDQYGHEGLEQQKRGGGGGGGDPFDLFSRFFGGGGHSGHGGGHRKGPDMEVKLQLPLRDFYVGRDVEFNIEKQHICETCEGSGSADGTVETCNKCGGRGIVIQKHMIAPGMYQQMQSHCDKCGGKGKSIKKPCSVCHGQRVVRKPSSQSASIEPGMSKGTRLTFENEADESPDWVAGDLIVILDEQAPALGADDEERTDGTFFRRKGKDLFWKEVLSLREAWMGEWTRNITHLDGHVVQLSRKRGEVVQPLSVETVRGQGMPIYHDGHLHEQHDGEDHGDLLVEYTVVLPDEMESGMEKDFHALWQKWRRKNGVDLLKDSGRPAPPETDYKDEL</sequence>
<protein>
    <submittedName>
        <fullName evidence="11">Uncharacterized protein</fullName>
    </submittedName>
</protein>
<dbReference type="FunFam" id="2.10.230.10:FF:000001">
    <property type="entry name" value="DnaJ subfamily A member 2"/>
    <property type="match status" value="1"/>
</dbReference>
<dbReference type="OrthoDB" id="550424at2759"/>
<keyword evidence="8" id="KW-0732">Signal</keyword>
<keyword evidence="4 6" id="KW-0862">Zinc</keyword>
<keyword evidence="3 6" id="KW-0863">Zinc-finger</keyword>
<dbReference type="SUPFAM" id="SSF46565">
    <property type="entry name" value="Chaperone J-domain"/>
    <property type="match status" value="1"/>
</dbReference>
<dbReference type="GO" id="GO:0006457">
    <property type="term" value="P:protein folding"/>
    <property type="evidence" value="ECO:0007669"/>
    <property type="project" value="InterPro"/>
</dbReference>
<feature type="domain" description="CR-type" evidence="10">
    <location>
        <begin position="147"/>
        <end position="229"/>
    </location>
</feature>
<dbReference type="GO" id="GO:0008270">
    <property type="term" value="F:zinc ion binding"/>
    <property type="evidence" value="ECO:0007669"/>
    <property type="project" value="UniProtKB-KW"/>
</dbReference>
<evidence type="ECO:0000256" key="3">
    <source>
        <dbReference type="ARBA" id="ARBA00022771"/>
    </source>
</evidence>
<dbReference type="InterPro" id="IPR002939">
    <property type="entry name" value="DnaJ_C"/>
</dbReference>
<dbReference type="CDD" id="cd10747">
    <property type="entry name" value="DnaJ_C"/>
    <property type="match status" value="1"/>
</dbReference>
<evidence type="ECO:0000256" key="1">
    <source>
        <dbReference type="ARBA" id="ARBA00022723"/>
    </source>
</evidence>
<dbReference type="InterPro" id="IPR001305">
    <property type="entry name" value="HSP_DnaJ_Cys-rich_dom"/>
</dbReference>
<feature type="chain" id="PRO_5028863891" evidence="8">
    <location>
        <begin position="22"/>
        <end position="418"/>
    </location>
</feature>
<dbReference type="CDD" id="cd06257">
    <property type="entry name" value="DnaJ"/>
    <property type="match status" value="1"/>
</dbReference>
<dbReference type="PROSITE" id="PS50076">
    <property type="entry name" value="DNAJ_2"/>
    <property type="match status" value="1"/>
</dbReference>
<dbReference type="GeneID" id="55993699"/>
<accession>A0A7H8QY73</accession>
<evidence type="ECO:0000256" key="4">
    <source>
        <dbReference type="ARBA" id="ARBA00022833"/>
    </source>
</evidence>
<gene>
    <name evidence="11" type="ORF">TRUGW13939_06204</name>
</gene>
<dbReference type="PANTHER" id="PTHR43888">
    <property type="entry name" value="DNAJ-LIKE-2, ISOFORM A-RELATED"/>
    <property type="match status" value="1"/>
</dbReference>
<dbReference type="InterPro" id="IPR008971">
    <property type="entry name" value="HSP40/DnaJ_pept-bd"/>
</dbReference>
<keyword evidence="12" id="KW-1185">Reference proteome</keyword>
<dbReference type="PRINTS" id="PR00625">
    <property type="entry name" value="JDOMAIN"/>
</dbReference>
<dbReference type="KEGG" id="trg:TRUGW13939_06204"/>
<dbReference type="CDD" id="cd10719">
    <property type="entry name" value="DnaJ_zf"/>
    <property type="match status" value="1"/>
</dbReference>
<keyword evidence="2" id="KW-0677">Repeat</keyword>
<dbReference type="Gene3D" id="1.10.287.110">
    <property type="entry name" value="DnaJ domain"/>
    <property type="match status" value="1"/>
</dbReference>
<dbReference type="Pfam" id="PF01556">
    <property type="entry name" value="DnaJ_C"/>
    <property type="match status" value="1"/>
</dbReference>
<feature type="region of interest" description="Disordered" evidence="7">
    <location>
        <begin position="399"/>
        <end position="418"/>
    </location>
</feature>
<dbReference type="InterPro" id="IPR036869">
    <property type="entry name" value="J_dom_sf"/>
</dbReference>
<dbReference type="AlphaFoldDB" id="A0A7H8QY73"/>